<feature type="transmembrane region" description="Helical" evidence="2">
    <location>
        <begin position="169"/>
        <end position="187"/>
    </location>
</feature>
<dbReference type="GO" id="GO:0008270">
    <property type="term" value="F:zinc ion binding"/>
    <property type="evidence" value="ECO:0007669"/>
    <property type="project" value="UniProtKB-KW"/>
</dbReference>
<dbReference type="SMART" id="SM00184">
    <property type="entry name" value="RING"/>
    <property type="match status" value="1"/>
</dbReference>
<dbReference type="PANTHER" id="PTHR46225">
    <property type="entry name" value="C3H4 TYPE ZINC FINGER PROTEIN"/>
    <property type="match status" value="1"/>
</dbReference>
<dbReference type="InterPro" id="IPR013083">
    <property type="entry name" value="Znf_RING/FYVE/PHD"/>
</dbReference>
<dbReference type="Proteomes" id="UP000775213">
    <property type="component" value="Unassembled WGS sequence"/>
</dbReference>
<comment type="caution">
    <text evidence="4">The sequence shown here is derived from an EMBL/GenBank/DDBJ whole genome shotgun (WGS) entry which is preliminary data.</text>
</comment>
<accession>A0AAV7G2G7</accession>
<dbReference type="Pfam" id="PF13639">
    <property type="entry name" value="zf-RING_2"/>
    <property type="match status" value="1"/>
</dbReference>
<dbReference type="Gene3D" id="3.30.40.10">
    <property type="entry name" value="Zinc/RING finger domain, C3HC4 (zinc finger)"/>
    <property type="match status" value="1"/>
</dbReference>
<protein>
    <recommendedName>
        <fullName evidence="3">RING-type domain-containing protein</fullName>
    </recommendedName>
</protein>
<keyword evidence="1" id="KW-0862">Zinc</keyword>
<sequence>MSSRYCLITSNSLLQNSNSAQMVISSNIDHTEARSPPVGSLLRLVMRVSRARWFGFLRRVFQYQNGTRSDLRSNPFNSRPWLLLEVIALVGQIVSVTTVMVVSKKERPVWPVRFWIASYNIANILSIPILYWRYRCSNSSQSHGLSSDVEQQRSLEESRSSYLMNKARPYLELFYALWFVMGNVWIFDSRLGSFNQAPKLHLLCIALLSWNAIIYSFPFLLFLLLCCIVPLVRNLLGYNMNLASSGRGASDDQISRLPYWRFKEVEAVDEVAVKNSECCICLAKYIDRDEVRQLPCSHLFHLRCVDQWLKIISCCPLCKKELEK</sequence>
<evidence type="ECO:0000313" key="5">
    <source>
        <dbReference type="Proteomes" id="UP000775213"/>
    </source>
</evidence>
<keyword evidence="2" id="KW-0812">Transmembrane</keyword>
<dbReference type="SUPFAM" id="SSF57850">
    <property type="entry name" value="RING/U-box"/>
    <property type="match status" value="1"/>
</dbReference>
<evidence type="ECO:0000256" key="1">
    <source>
        <dbReference type="PROSITE-ProRule" id="PRU00175"/>
    </source>
</evidence>
<keyword evidence="2" id="KW-0472">Membrane</keyword>
<dbReference type="PANTHER" id="PTHR46225:SF1">
    <property type="entry name" value="RING_U-BOX SUPERFAMILY PROTEIN"/>
    <property type="match status" value="1"/>
</dbReference>
<keyword evidence="5" id="KW-1185">Reference proteome</keyword>
<keyword evidence="1" id="KW-0479">Metal-binding</keyword>
<dbReference type="AlphaFoldDB" id="A0AAV7G2G7"/>
<feature type="transmembrane region" description="Helical" evidence="2">
    <location>
        <begin position="207"/>
        <end position="232"/>
    </location>
</feature>
<feature type="transmembrane region" description="Helical" evidence="2">
    <location>
        <begin position="81"/>
        <end position="102"/>
    </location>
</feature>
<evidence type="ECO:0000256" key="2">
    <source>
        <dbReference type="SAM" id="Phobius"/>
    </source>
</evidence>
<dbReference type="InterPro" id="IPR001841">
    <property type="entry name" value="Znf_RING"/>
</dbReference>
<reference evidence="4 5" key="1">
    <citation type="journal article" date="2021" name="Hortic Res">
        <title>Chromosome-scale assembly of the Dendrobium chrysotoxum genome enhances the understanding of orchid evolution.</title>
        <authorList>
            <person name="Zhang Y."/>
            <person name="Zhang G.Q."/>
            <person name="Zhang D."/>
            <person name="Liu X.D."/>
            <person name="Xu X.Y."/>
            <person name="Sun W.H."/>
            <person name="Yu X."/>
            <person name="Zhu X."/>
            <person name="Wang Z.W."/>
            <person name="Zhao X."/>
            <person name="Zhong W.Y."/>
            <person name="Chen H."/>
            <person name="Yin W.L."/>
            <person name="Huang T."/>
            <person name="Niu S.C."/>
            <person name="Liu Z.J."/>
        </authorList>
    </citation>
    <scope>NUCLEOTIDE SEQUENCE [LARGE SCALE GENOMIC DNA]</scope>
    <source>
        <strain evidence="4">Lindl</strain>
    </source>
</reference>
<feature type="domain" description="RING-type" evidence="3">
    <location>
        <begin position="278"/>
        <end position="319"/>
    </location>
</feature>
<evidence type="ECO:0000313" key="4">
    <source>
        <dbReference type="EMBL" id="KAH0450506.1"/>
    </source>
</evidence>
<keyword evidence="1" id="KW-0863">Zinc-finger</keyword>
<keyword evidence="2" id="KW-1133">Transmembrane helix</keyword>
<organism evidence="4 5">
    <name type="scientific">Dendrobium chrysotoxum</name>
    <name type="common">Orchid</name>
    <dbReference type="NCBI Taxonomy" id="161865"/>
    <lineage>
        <taxon>Eukaryota</taxon>
        <taxon>Viridiplantae</taxon>
        <taxon>Streptophyta</taxon>
        <taxon>Embryophyta</taxon>
        <taxon>Tracheophyta</taxon>
        <taxon>Spermatophyta</taxon>
        <taxon>Magnoliopsida</taxon>
        <taxon>Liliopsida</taxon>
        <taxon>Asparagales</taxon>
        <taxon>Orchidaceae</taxon>
        <taxon>Epidendroideae</taxon>
        <taxon>Malaxideae</taxon>
        <taxon>Dendrobiinae</taxon>
        <taxon>Dendrobium</taxon>
    </lineage>
</organism>
<name>A0AAV7G2G7_DENCH</name>
<evidence type="ECO:0000259" key="3">
    <source>
        <dbReference type="PROSITE" id="PS50089"/>
    </source>
</evidence>
<feature type="transmembrane region" description="Helical" evidence="2">
    <location>
        <begin position="114"/>
        <end position="132"/>
    </location>
</feature>
<dbReference type="EMBL" id="JAGFBR010000018">
    <property type="protein sequence ID" value="KAH0450506.1"/>
    <property type="molecule type" value="Genomic_DNA"/>
</dbReference>
<dbReference type="PROSITE" id="PS50089">
    <property type="entry name" value="ZF_RING_2"/>
    <property type="match status" value="1"/>
</dbReference>
<proteinExistence type="predicted"/>
<gene>
    <name evidence="4" type="ORF">IEQ34_021198</name>
</gene>